<organism evidence="1 2">
    <name type="scientific">Stylosanthes scabra</name>
    <dbReference type="NCBI Taxonomy" id="79078"/>
    <lineage>
        <taxon>Eukaryota</taxon>
        <taxon>Viridiplantae</taxon>
        <taxon>Streptophyta</taxon>
        <taxon>Embryophyta</taxon>
        <taxon>Tracheophyta</taxon>
        <taxon>Spermatophyta</taxon>
        <taxon>Magnoliopsida</taxon>
        <taxon>eudicotyledons</taxon>
        <taxon>Gunneridae</taxon>
        <taxon>Pentapetalae</taxon>
        <taxon>rosids</taxon>
        <taxon>fabids</taxon>
        <taxon>Fabales</taxon>
        <taxon>Fabaceae</taxon>
        <taxon>Papilionoideae</taxon>
        <taxon>50 kb inversion clade</taxon>
        <taxon>dalbergioids sensu lato</taxon>
        <taxon>Dalbergieae</taxon>
        <taxon>Pterocarpus clade</taxon>
        <taxon>Stylosanthes</taxon>
    </lineage>
</organism>
<name>A0ABU6XN32_9FABA</name>
<dbReference type="EMBL" id="JASCZI010212076">
    <property type="protein sequence ID" value="MED6198260.1"/>
    <property type="molecule type" value="Genomic_DNA"/>
</dbReference>
<accession>A0ABU6XN32</accession>
<sequence length="146" mass="15797">EWTPLFSRHGVPLFTDCTLPPSHSALAFTTSSTHKRKLASEDHAPPFLPSSFFVEACDGALTSNNDLESIFARGTDSDLDAKDAVVDDDEDDYNNDSSMHNFTTARLDRSASAGGTSAPVAPNSKPVMTMTRVVAVVWGDGFWGWD</sequence>
<gene>
    <name evidence="1" type="ORF">PIB30_064418</name>
</gene>
<feature type="non-terminal residue" evidence="1">
    <location>
        <position position="1"/>
    </location>
</feature>
<comment type="caution">
    <text evidence="1">The sequence shown here is derived from an EMBL/GenBank/DDBJ whole genome shotgun (WGS) entry which is preliminary data.</text>
</comment>
<reference evidence="1 2" key="1">
    <citation type="journal article" date="2023" name="Plants (Basel)">
        <title>Bridging the Gap: Combining Genomics and Transcriptomics Approaches to Understand Stylosanthes scabra, an Orphan Legume from the Brazilian Caatinga.</title>
        <authorList>
            <person name="Ferreira-Neto J.R.C."/>
            <person name="da Silva M.D."/>
            <person name="Binneck E."/>
            <person name="de Melo N.F."/>
            <person name="da Silva R.H."/>
            <person name="de Melo A.L.T.M."/>
            <person name="Pandolfi V."/>
            <person name="Bustamante F.O."/>
            <person name="Brasileiro-Vidal A.C."/>
            <person name="Benko-Iseppon A.M."/>
        </authorList>
    </citation>
    <scope>NUCLEOTIDE SEQUENCE [LARGE SCALE GENOMIC DNA]</scope>
    <source>
        <tissue evidence="1">Leaves</tissue>
    </source>
</reference>
<keyword evidence="2" id="KW-1185">Reference proteome</keyword>
<protein>
    <submittedName>
        <fullName evidence="1">Uncharacterized protein</fullName>
    </submittedName>
</protein>
<proteinExistence type="predicted"/>
<evidence type="ECO:0000313" key="2">
    <source>
        <dbReference type="Proteomes" id="UP001341840"/>
    </source>
</evidence>
<evidence type="ECO:0000313" key="1">
    <source>
        <dbReference type="EMBL" id="MED6198260.1"/>
    </source>
</evidence>
<dbReference type="Proteomes" id="UP001341840">
    <property type="component" value="Unassembled WGS sequence"/>
</dbReference>